<feature type="coiled-coil region" evidence="8">
    <location>
        <begin position="365"/>
        <end position="395"/>
    </location>
</feature>
<gene>
    <name evidence="10" type="ORF">SAMN05660831_00631</name>
</gene>
<evidence type="ECO:0000313" key="10">
    <source>
        <dbReference type="EMBL" id="SFD05461.1"/>
    </source>
</evidence>
<dbReference type="Proteomes" id="UP000198611">
    <property type="component" value="Unassembled WGS sequence"/>
</dbReference>
<reference evidence="10 11" key="1">
    <citation type="submission" date="2016-10" db="EMBL/GenBank/DDBJ databases">
        <authorList>
            <person name="de Groot N.N."/>
        </authorList>
    </citation>
    <scope>NUCLEOTIDE SEQUENCE [LARGE SCALE GENOMIC DNA]</scope>
    <source>
        <strain evidence="10 11">HL3</strain>
    </source>
</reference>
<dbReference type="PANTHER" id="PTHR30026">
    <property type="entry name" value="OUTER MEMBRANE PROTEIN TOLC"/>
    <property type="match status" value="1"/>
</dbReference>
<keyword evidence="5" id="KW-0812">Transmembrane</keyword>
<feature type="coiled-coil region" evidence="8">
    <location>
        <begin position="207"/>
        <end position="284"/>
    </location>
</feature>
<keyword evidence="7" id="KW-0998">Cell outer membrane</keyword>
<dbReference type="GO" id="GO:1990281">
    <property type="term" value="C:efflux pump complex"/>
    <property type="evidence" value="ECO:0007669"/>
    <property type="project" value="TreeGrafter"/>
</dbReference>
<keyword evidence="3" id="KW-0813">Transport</keyword>
<keyword evidence="4" id="KW-1134">Transmembrane beta strand</keyword>
<proteinExistence type="inferred from homology"/>
<name>A0A1I1P681_9GAMM</name>
<keyword evidence="8" id="KW-0175">Coiled coil</keyword>
<sequence length="460" mass="49971">MRHGMRVIAAAATLALAPPAGAAFFDREAAVDHALSHNPRLDASQASIGAAEADLEAARSAGSAQVALTASGSASNNPLDAFSHKLQAGNIEADMAAMDFGDFDPDELNNPDPSFLMSTGVEVRYPLYTGGRVSAGVQGAESAREAAELGHLRAREVIAYQTRRAYLAVQAAERGLAIAEDAVAAARDHAETTRRLVRDGRIVESDQLTAEVNLNEMEANRDQARQRVRQARNRLRLAMGLDRDEPLEVAELPPVDEMPELAGLETLQAEALASRRDLQSLRAQQAAQRARVDMEEAAYGPQVNLVASGNTYGENSAYDNTAWRAMAQVRYQLWDGGTASSKAAAARQRTERVRAEIADRERAIRNEVRQAVDDIELARERLQNSRGTVERARENVTQVDRRYGQGRTILIDVLQAEGRLVKARNEVLSARHALQAGLLQLSAAQGRLLEENQSVTGEMP</sequence>
<dbReference type="SUPFAM" id="SSF56954">
    <property type="entry name" value="Outer membrane efflux proteins (OEP)"/>
    <property type="match status" value="1"/>
</dbReference>
<evidence type="ECO:0000256" key="1">
    <source>
        <dbReference type="ARBA" id="ARBA00004442"/>
    </source>
</evidence>
<dbReference type="EMBL" id="FOMJ01000001">
    <property type="protein sequence ID" value="SFD05461.1"/>
    <property type="molecule type" value="Genomic_DNA"/>
</dbReference>
<keyword evidence="9" id="KW-0732">Signal</keyword>
<evidence type="ECO:0000256" key="9">
    <source>
        <dbReference type="SAM" id="SignalP"/>
    </source>
</evidence>
<evidence type="ECO:0000313" key="11">
    <source>
        <dbReference type="Proteomes" id="UP000198611"/>
    </source>
</evidence>
<comment type="subcellular location">
    <subcellularLocation>
        <location evidence="1">Cell outer membrane</location>
    </subcellularLocation>
</comment>
<feature type="chain" id="PRO_5011669806" evidence="9">
    <location>
        <begin position="23"/>
        <end position="460"/>
    </location>
</feature>
<accession>A0A1I1P681</accession>
<evidence type="ECO:0000256" key="8">
    <source>
        <dbReference type="SAM" id="Coils"/>
    </source>
</evidence>
<dbReference type="RefSeq" id="WP_093427269.1">
    <property type="nucleotide sequence ID" value="NZ_FOMJ01000001.1"/>
</dbReference>
<organism evidence="10 11">
    <name type="scientific">Thiohalospira halophila DSM 15071</name>
    <dbReference type="NCBI Taxonomy" id="1123397"/>
    <lineage>
        <taxon>Bacteria</taxon>
        <taxon>Pseudomonadati</taxon>
        <taxon>Pseudomonadota</taxon>
        <taxon>Gammaproteobacteria</taxon>
        <taxon>Thiohalospirales</taxon>
        <taxon>Thiohalospiraceae</taxon>
        <taxon>Thiohalospira</taxon>
    </lineage>
</organism>
<dbReference type="GO" id="GO:0009279">
    <property type="term" value="C:cell outer membrane"/>
    <property type="evidence" value="ECO:0007669"/>
    <property type="project" value="UniProtKB-SubCell"/>
</dbReference>
<feature type="signal peptide" evidence="9">
    <location>
        <begin position="1"/>
        <end position="22"/>
    </location>
</feature>
<keyword evidence="6" id="KW-0472">Membrane</keyword>
<evidence type="ECO:0000256" key="7">
    <source>
        <dbReference type="ARBA" id="ARBA00023237"/>
    </source>
</evidence>
<dbReference type="GO" id="GO:0015562">
    <property type="term" value="F:efflux transmembrane transporter activity"/>
    <property type="evidence" value="ECO:0007669"/>
    <property type="project" value="InterPro"/>
</dbReference>
<dbReference type="AlphaFoldDB" id="A0A1I1P681"/>
<dbReference type="Gene3D" id="1.20.1600.10">
    <property type="entry name" value="Outer membrane efflux proteins (OEP)"/>
    <property type="match status" value="1"/>
</dbReference>
<protein>
    <submittedName>
        <fullName evidence="10">Outer membrane protein TolC</fullName>
    </submittedName>
</protein>
<dbReference type="PANTHER" id="PTHR30026:SF20">
    <property type="entry name" value="OUTER MEMBRANE PROTEIN TOLC"/>
    <property type="match status" value="1"/>
</dbReference>
<dbReference type="STRING" id="1123397.SAMN05660831_00631"/>
<dbReference type="InterPro" id="IPR051906">
    <property type="entry name" value="TolC-like"/>
</dbReference>
<dbReference type="Pfam" id="PF02321">
    <property type="entry name" value="OEP"/>
    <property type="match status" value="2"/>
</dbReference>
<evidence type="ECO:0000256" key="5">
    <source>
        <dbReference type="ARBA" id="ARBA00022692"/>
    </source>
</evidence>
<evidence type="ECO:0000256" key="3">
    <source>
        <dbReference type="ARBA" id="ARBA00022448"/>
    </source>
</evidence>
<evidence type="ECO:0000256" key="4">
    <source>
        <dbReference type="ARBA" id="ARBA00022452"/>
    </source>
</evidence>
<dbReference type="GO" id="GO:0015288">
    <property type="term" value="F:porin activity"/>
    <property type="evidence" value="ECO:0007669"/>
    <property type="project" value="TreeGrafter"/>
</dbReference>
<evidence type="ECO:0000256" key="6">
    <source>
        <dbReference type="ARBA" id="ARBA00023136"/>
    </source>
</evidence>
<evidence type="ECO:0000256" key="2">
    <source>
        <dbReference type="ARBA" id="ARBA00007613"/>
    </source>
</evidence>
<comment type="similarity">
    <text evidence="2">Belongs to the outer membrane factor (OMF) (TC 1.B.17) family.</text>
</comment>
<keyword evidence="11" id="KW-1185">Reference proteome</keyword>
<dbReference type="InterPro" id="IPR003423">
    <property type="entry name" value="OMP_efflux"/>
</dbReference>